<evidence type="ECO:0000313" key="5">
    <source>
        <dbReference type="Proteomes" id="UP000256869"/>
    </source>
</evidence>
<feature type="signal peptide" evidence="3">
    <location>
        <begin position="1"/>
        <end position="22"/>
    </location>
</feature>
<dbReference type="OrthoDB" id="9787283at2"/>
<accession>A0A3D9IQ17</accession>
<evidence type="ECO:0000256" key="3">
    <source>
        <dbReference type="SAM" id="SignalP"/>
    </source>
</evidence>
<dbReference type="PANTHER" id="PTHR43649:SF33">
    <property type="entry name" value="POLYGALACTURONAN_RHAMNOGALACTURONAN-BINDING PROTEIN YTCQ"/>
    <property type="match status" value="1"/>
</dbReference>
<gene>
    <name evidence="4" type="ORF">DFP95_103102</name>
</gene>
<dbReference type="EMBL" id="QRDY01000003">
    <property type="protein sequence ID" value="RED63862.1"/>
    <property type="molecule type" value="Genomic_DNA"/>
</dbReference>
<sequence length="585" mass="64558">MKSNRKLFHLVLVAVMAITLLAACSGNKNNGASDNTGTNNQSEAAATQEASNSSEEASNSSEDDAIVEAIRNGTYKFETPVTITTVKATDTTMKFKNGETMENNVHTKWAHDTLGIDMKVLWQVPGDQFNTKLRLMLTAKESMPDVINTEDMTLLDELIQSGIYRDITDDFEKYASPKMKEIFNSNPLNWSQVTYGGKKMALPSFANAGNDNPVMWVRQDWLDELGLKAPTTIEEMETVMQTFLDKKPGGTKDIIPLGASFGSGGGSYYNPFTSWLGETSWLFGAYGTVPYQWLIRDGKLVHGSTVPEMKDGLAKLKEWYDKGYISKEAGLQDEGKVAELVAQGKVGIVFAPSWMGGWPIPDLEKNVQGATMNPYPLPSNNGKAMARDTNYLRGGMLVKKDFEHMDALFLYLNRIFGRINPAEGSEFVNGMHEGYDFALNADGTLMKNEDIPGGYIDTSKFLLYKPTNPFVSIKMAARLSRGETPVTPSEKKAASGDPKTLKAAEIVDDAWVSGVNVLNAYTGKNTPTMQDKGGILVKLEADTFIGMIYGKKPVDDFDKFVTEWNNLGGAKETEEVNEWYQTTQK</sequence>
<dbReference type="SUPFAM" id="SSF53850">
    <property type="entry name" value="Periplasmic binding protein-like II"/>
    <property type="match status" value="1"/>
</dbReference>
<dbReference type="Proteomes" id="UP000256869">
    <property type="component" value="Unassembled WGS sequence"/>
</dbReference>
<dbReference type="PANTHER" id="PTHR43649">
    <property type="entry name" value="ARABINOSE-BINDING PROTEIN-RELATED"/>
    <property type="match status" value="1"/>
</dbReference>
<evidence type="ECO:0000256" key="1">
    <source>
        <dbReference type="ARBA" id="ARBA00022729"/>
    </source>
</evidence>
<evidence type="ECO:0000256" key="2">
    <source>
        <dbReference type="SAM" id="MobiDB-lite"/>
    </source>
</evidence>
<organism evidence="4 5">
    <name type="scientific">Cohnella lupini</name>
    <dbReference type="NCBI Taxonomy" id="1294267"/>
    <lineage>
        <taxon>Bacteria</taxon>
        <taxon>Bacillati</taxon>
        <taxon>Bacillota</taxon>
        <taxon>Bacilli</taxon>
        <taxon>Bacillales</taxon>
        <taxon>Paenibacillaceae</taxon>
        <taxon>Cohnella</taxon>
    </lineage>
</organism>
<feature type="chain" id="PRO_5039727484" evidence="3">
    <location>
        <begin position="23"/>
        <end position="585"/>
    </location>
</feature>
<dbReference type="AlphaFoldDB" id="A0A3D9IQ17"/>
<keyword evidence="5" id="KW-1185">Reference proteome</keyword>
<keyword evidence="1 3" id="KW-0732">Signal</keyword>
<dbReference type="InterPro" id="IPR050490">
    <property type="entry name" value="Bact_solute-bd_prot1"/>
</dbReference>
<dbReference type="RefSeq" id="WP_115991974.1">
    <property type="nucleotide sequence ID" value="NZ_QRDY01000003.1"/>
</dbReference>
<dbReference type="Gene3D" id="3.40.190.10">
    <property type="entry name" value="Periplasmic binding protein-like II"/>
    <property type="match status" value="2"/>
</dbReference>
<reference evidence="4 5" key="1">
    <citation type="submission" date="2018-07" db="EMBL/GenBank/DDBJ databases">
        <title>Genomic Encyclopedia of Type Strains, Phase III (KMG-III): the genomes of soil and plant-associated and newly described type strains.</title>
        <authorList>
            <person name="Whitman W."/>
        </authorList>
    </citation>
    <scope>NUCLEOTIDE SEQUENCE [LARGE SCALE GENOMIC DNA]</scope>
    <source>
        <strain evidence="4 5">CECT 8236</strain>
    </source>
</reference>
<protein>
    <submittedName>
        <fullName evidence="4">Putative aldouronate transport system substrate-binding protein</fullName>
    </submittedName>
</protein>
<feature type="region of interest" description="Disordered" evidence="2">
    <location>
        <begin position="31"/>
        <end position="63"/>
    </location>
</feature>
<name>A0A3D9IQ17_9BACL</name>
<proteinExistence type="predicted"/>
<dbReference type="PROSITE" id="PS51257">
    <property type="entry name" value="PROKAR_LIPOPROTEIN"/>
    <property type="match status" value="1"/>
</dbReference>
<evidence type="ECO:0000313" key="4">
    <source>
        <dbReference type="EMBL" id="RED63862.1"/>
    </source>
</evidence>
<feature type="compositionally biased region" description="Low complexity" evidence="2">
    <location>
        <begin position="39"/>
        <end position="60"/>
    </location>
</feature>
<comment type="caution">
    <text evidence="4">The sequence shown here is derived from an EMBL/GenBank/DDBJ whole genome shotgun (WGS) entry which is preliminary data.</text>
</comment>